<proteinExistence type="predicted"/>
<dbReference type="Gene3D" id="1.20.58.300">
    <property type="entry name" value="FlgN-like"/>
    <property type="match status" value="1"/>
</dbReference>
<evidence type="ECO:0000313" key="1">
    <source>
        <dbReference type="EMBL" id="MCU9849957.1"/>
    </source>
</evidence>
<dbReference type="Proteomes" id="UP001209535">
    <property type="component" value="Unassembled WGS sequence"/>
</dbReference>
<accession>A0ABT2X7M5</accession>
<gene>
    <name evidence="1" type="ORF">OEZ60_18310</name>
</gene>
<evidence type="ECO:0000313" key="2">
    <source>
        <dbReference type="Proteomes" id="UP001209535"/>
    </source>
</evidence>
<protein>
    <recommendedName>
        <fullName evidence="3">FlgN protein</fullName>
    </recommendedName>
</protein>
<keyword evidence="2" id="KW-1185">Reference proteome</keyword>
<dbReference type="EMBL" id="JAOVQO010000019">
    <property type="protein sequence ID" value="MCU9849957.1"/>
    <property type="molecule type" value="Genomic_DNA"/>
</dbReference>
<comment type="caution">
    <text evidence="1">The sequence shown here is derived from an EMBL/GenBank/DDBJ whole genome shotgun (WGS) entry which is preliminary data.</text>
</comment>
<evidence type="ECO:0008006" key="3">
    <source>
        <dbReference type="Google" id="ProtNLM"/>
    </source>
</evidence>
<name>A0ABT2X7M5_9RHOB</name>
<organism evidence="1 2">
    <name type="scientific">Albidovulum salinarum</name>
    <dbReference type="NCBI Taxonomy" id="2984153"/>
    <lineage>
        <taxon>Bacteria</taxon>
        <taxon>Pseudomonadati</taxon>
        <taxon>Pseudomonadota</taxon>
        <taxon>Alphaproteobacteria</taxon>
        <taxon>Rhodobacterales</taxon>
        <taxon>Paracoccaceae</taxon>
        <taxon>Albidovulum</taxon>
    </lineage>
</organism>
<dbReference type="SUPFAM" id="SSF140566">
    <property type="entry name" value="FlgN-like"/>
    <property type="match status" value="1"/>
</dbReference>
<reference evidence="1 2" key="1">
    <citation type="submission" date="2022-10" db="EMBL/GenBank/DDBJ databases">
        <title>Defluviimonas sp. nov., isolated from ocean surface sediments.</title>
        <authorList>
            <person name="He W."/>
            <person name="Wang L."/>
            <person name="Zhang D.-F."/>
        </authorList>
    </citation>
    <scope>NUCLEOTIDE SEQUENCE [LARGE SCALE GENOMIC DNA]</scope>
    <source>
        <strain evidence="1 2">WL0024</strain>
    </source>
</reference>
<dbReference type="InterPro" id="IPR036679">
    <property type="entry name" value="FlgN-like_sf"/>
</dbReference>
<sequence length="118" mass="12908">MLHDPVRVIDDLEDLLVAEHRAIQAGDLAALAAFVRRKTALVEALAGIEDRLATSRLAGVRERAETNRRLLASVLSGVKAARARYDLVRQAGTRLETYDQSGRRQSVAFGAGTVERRA</sequence>